<evidence type="ECO:0000259" key="6">
    <source>
        <dbReference type="PROSITE" id="PS51194"/>
    </source>
</evidence>
<reference evidence="9" key="3">
    <citation type="submission" date="2022-04" db="UniProtKB">
        <authorList>
            <consortium name="WormBaseParasite"/>
        </authorList>
    </citation>
    <scope>IDENTIFICATION</scope>
</reference>
<dbReference type="GeneID" id="6101182"/>
<gene>
    <name evidence="7" type="primary">Bm4377</name>
    <name evidence="9" type="synonym">Bm1_31435</name>
    <name evidence="7" type="ORF">BM_BM4377</name>
</gene>
<name>A0A4E9EYK9_BRUMA</name>
<evidence type="ECO:0000313" key="9">
    <source>
        <dbReference type="WBParaSite" id="Bm4377.1"/>
    </source>
</evidence>
<dbReference type="InterPro" id="IPR050628">
    <property type="entry name" value="SNF2_RAD54_helicase_TF"/>
</dbReference>
<dbReference type="GO" id="GO:0005634">
    <property type="term" value="C:nucleus"/>
    <property type="evidence" value="ECO:0007669"/>
    <property type="project" value="TreeGrafter"/>
</dbReference>
<keyword evidence="3" id="KW-0067">ATP-binding</keyword>
<evidence type="ECO:0000256" key="4">
    <source>
        <dbReference type="SAM" id="MobiDB-lite"/>
    </source>
</evidence>
<dbReference type="GO" id="GO:0008094">
    <property type="term" value="F:ATP-dependent activity, acting on DNA"/>
    <property type="evidence" value="ECO:0007669"/>
    <property type="project" value="TreeGrafter"/>
</dbReference>
<dbReference type="CDD" id="cd18793">
    <property type="entry name" value="SF2_C_SNF"/>
    <property type="match status" value="1"/>
</dbReference>
<dbReference type="EMBL" id="CAAKNF010000196">
    <property type="protein sequence ID" value="VIO89543.1"/>
    <property type="molecule type" value="Genomic_DNA"/>
</dbReference>
<dbReference type="Pfam" id="PF00271">
    <property type="entry name" value="Helicase_C"/>
    <property type="match status" value="1"/>
</dbReference>
<dbReference type="GO" id="GO:0005524">
    <property type="term" value="F:ATP binding"/>
    <property type="evidence" value="ECO:0007669"/>
    <property type="project" value="UniProtKB-KW"/>
</dbReference>
<dbReference type="CDD" id="cd18008">
    <property type="entry name" value="DEXDc_SHPRH-like"/>
    <property type="match status" value="1"/>
</dbReference>
<dbReference type="SUPFAM" id="SSF52540">
    <property type="entry name" value="P-loop containing nucleoside triphosphate hydrolases"/>
    <property type="match status" value="2"/>
</dbReference>
<evidence type="ECO:0000256" key="3">
    <source>
        <dbReference type="ARBA" id="ARBA00022840"/>
    </source>
</evidence>
<evidence type="ECO:0000313" key="7">
    <source>
        <dbReference type="EMBL" id="VIO89543.1"/>
    </source>
</evidence>
<evidence type="ECO:0000313" key="8">
    <source>
        <dbReference type="Proteomes" id="UP000006672"/>
    </source>
</evidence>
<reference evidence="7" key="2">
    <citation type="submission" date="2019-04" db="EMBL/GenBank/DDBJ databases">
        <authorList>
            <person name="Howe K."/>
            <person name="Paulini M."/>
            <person name="Williams G."/>
        </authorList>
    </citation>
    <scope>NUCLEOTIDE SEQUENCE [LARGE SCALE GENOMIC DNA]</scope>
    <source>
        <strain evidence="7">FR3</strain>
    </source>
</reference>
<dbReference type="InterPro" id="IPR038718">
    <property type="entry name" value="SNF2-like_sf"/>
</dbReference>
<evidence type="ECO:0000256" key="1">
    <source>
        <dbReference type="ARBA" id="ARBA00022741"/>
    </source>
</evidence>
<keyword evidence="2" id="KW-0378">Hydrolase</keyword>
<dbReference type="CTD" id="6101182"/>
<protein>
    <submittedName>
        <fullName evidence="7 9">SNF2 family N-terminal domain containing protein</fullName>
    </submittedName>
</protein>
<dbReference type="PANTHER" id="PTHR45626:SF50">
    <property type="entry name" value="TRANSCRIPTION TERMINATION FACTOR 2"/>
    <property type="match status" value="1"/>
</dbReference>
<feature type="domain" description="Helicase C-terminal" evidence="6">
    <location>
        <begin position="929"/>
        <end position="1084"/>
    </location>
</feature>
<feature type="compositionally biased region" description="Basic and acidic residues" evidence="4">
    <location>
        <begin position="625"/>
        <end position="641"/>
    </location>
</feature>
<dbReference type="InterPro" id="IPR027417">
    <property type="entry name" value="P-loop_NTPase"/>
</dbReference>
<dbReference type="Gene3D" id="3.40.50.10810">
    <property type="entry name" value="Tandem AAA-ATPase domain"/>
    <property type="match status" value="1"/>
</dbReference>
<dbReference type="GO" id="GO:0016787">
    <property type="term" value="F:hydrolase activity"/>
    <property type="evidence" value="ECO:0007669"/>
    <property type="project" value="UniProtKB-KW"/>
</dbReference>
<accession>A0A8L7T594</accession>
<dbReference type="InterPro" id="IPR000330">
    <property type="entry name" value="SNF2_N"/>
</dbReference>
<dbReference type="Gene3D" id="3.40.50.300">
    <property type="entry name" value="P-loop containing nucleotide triphosphate hydrolases"/>
    <property type="match status" value="1"/>
</dbReference>
<dbReference type="PROSITE" id="PS51192">
    <property type="entry name" value="HELICASE_ATP_BIND_1"/>
    <property type="match status" value="1"/>
</dbReference>
<dbReference type="PANTHER" id="PTHR45626">
    <property type="entry name" value="TRANSCRIPTION TERMINATION FACTOR 2-RELATED"/>
    <property type="match status" value="1"/>
</dbReference>
<feature type="region of interest" description="Disordered" evidence="4">
    <location>
        <begin position="625"/>
        <end position="650"/>
    </location>
</feature>
<reference evidence="8" key="1">
    <citation type="journal article" date="2007" name="Science">
        <title>Draft genome of the filarial nematode parasite Brugia malayi.</title>
        <authorList>
            <person name="Ghedin E."/>
            <person name="Wang S."/>
            <person name="Spiro D."/>
            <person name="Caler E."/>
            <person name="Zhao Q."/>
            <person name="Crabtree J."/>
            <person name="Allen J.E."/>
            <person name="Delcher A.L."/>
            <person name="Guiliano D.B."/>
            <person name="Miranda-Saavedra D."/>
            <person name="Angiuoli S.V."/>
            <person name="Creasy T."/>
            <person name="Amedeo P."/>
            <person name="Haas B."/>
            <person name="El-Sayed N.M."/>
            <person name="Wortman J.R."/>
            <person name="Feldblyum T."/>
            <person name="Tallon L."/>
            <person name="Schatz M."/>
            <person name="Shumway M."/>
            <person name="Koo H."/>
            <person name="Salzberg S.L."/>
            <person name="Schobel S."/>
            <person name="Pertea M."/>
            <person name="Pop M."/>
            <person name="White O."/>
            <person name="Barton G.J."/>
            <person name="Carlow C.K."/>
            <person name="Crawford M.J."/>
            <person name="Daub J."/>
            <person name="Dimmic M.W."/>
            <person name="Estes C.F."/>
            <person name="Foster J.M."/>
            <person name="Ganatra M."/>
            <person name="Gregory W.F."/>
            <person name="Johnson N.M."/>
            <person name="Jin J."/>
            <person name="Komuniecki R."/>
            <person name="Korf I."/>
            <person name="Kumar S."/>
            <person name="Laney S."/>
            <person name="Li B.W."/>
            <person name="Li W."/>
            <person name="Lindblom T.H."/>
            <person name="Lustigman S."/>
            <person name="Ma D."/>
            <person name="Maina C.V."/>
            <person name="Martin D.M."/>
            <person name="McCarter J.P."/>
            <person name="McReynolds L."/>
            <person name="Mitreva M."/>
            <person name="Nutman T.B."/>
            <person name="Parkinson J."/>
            <person name="Peregrin-Alvarez J.M."/>
            <person name="Poole C."/>
            <person name="Ren Q."/>
            <person name="Saunders L."/>
            <person name="Sluder A.E."/>
            <person name="Smith K."/>
            <person name="Stanke M."/>
            <person name="Unnasch T.R."/>
            <person name="Ware J."/>
            <person name="Wei A.D."/>
            <person name="Weil G."/>
            <person name="Williams D.J."/>
            <person name="Zhang Y."/>
            <person name="Williams S.A."/>
            <person name="Fraser-Liggett C."/>
            <person name="Slatko B."/>
            <person name="Blaxter M.L."/>
            <person name="Scott A.L."/>
        </authorList>
    </citation>
    <scope>NUCLEOTIDE SEQUENCE</scope>
    <source>
        <strain evidence="8">FR3</strain>
    </source>
</reference>
<dbReference type="WBParaSite" id="Bm4377.1">
    <property type="protein sequence ID" value="Bm4377.1"/>
    <property type="gene ID" value="WBGene00224638"/>
</dbReference>
<dbReference type="InterPro" id="IPR001650">
    <property type="entry name" value="Helicase_C-like"/>
</dbReference>
<accession>A0A4E9EYK9</accession>
<proteinExistence type="predicted"/>
<dbReference type="KEGG" id="bmy:BM_BM4377"/>
<dbReference type="GO" id="GO:0006281">
    <property type="term" value="P:DNA repair"/>
    <property type="evidence" value="ECO:0007669"/>
    <property type="project" value="TreeGrafter"/>
</dbReference>
<feature type="domain" description="Helicase ATP-binding" evidence="5">
    <location>
        <begin position="494"/>
        <end position="716"/>
    </location>
</feature>
<evidence type="ECO:0000259" key="5">
    <source>
        <dbReference type="PROSITE" id="PS51192"/>
    </source>
</evidence>
<organism evidence="7">
    <name type="scientific">Brugia malayi</name>
    <name type="common">Filarial nematode worm</name>
    <dbReference type="NCBI Taxonomy" id="6279"/>
    <lineage>
        <taxon>Eukaryota</taxon>
        <taxon>Metazoa</taxon>
        <taxon>Ecdysozoa</taxon>
        <taxon>Nematoda</taxon>
        <taxon>Chromadorea</taxon>
        <taxon>Rhabditida</taxon>
        <taxon>Spirurina</taxon>
        <taxon>Spiruromorpha</taxon>
        <taxon>Filarioidea</taxon>
        <taxon>Onchocercidae</taxon>
        <taxon>Brugia</taxon>
    </lineage>
</organism>
<dbReference type="RefSeq" id="XP_001897732.2">
    <property type="nucleotide sequence ID" value="XM_001897697.2"/>
</dbReference>
<dbReference type="SMART" id="SM00490">
    <property type="entry name" value="HELICc"/>
    <property type="match status" value="1"/>
</dbReference>
<dbReference type="OrthoDB" id="423559at2759"/>
<dbReference type="AlphaFoldDB" id="A0A4E9EYK9"/>
<keyword evidence="1" id="KW-0547">Nucleotide-binding</keyword>
<dbReference type="Proteomes" id="UP000006672">
    <property type="component" value="Unassembled WGS sequence"/>
</dbReference>
<sequence>MSSNDDMLVRKVEQQVKNENFPSASGCLLSSLDLISPIGKIKQREPGPITSTPRVFAAERRDHIFQSNCFDKLSHIHENVVLFSDEKEPKLSATNSISTSNEKNLHLIGGVDRSRSILSSAVVSPLELEKKKKSGRQITVAKNLYEKRKIIWGNTGQIVNKSKMKSPLTDDKEPASPMQVNTAEGTSNMNISKRNSANNEAELLKEKKTNSCNSSDIFSTSDDSKIKGVQKIFPSNVLTSAKYTASMETEVVSDNNCSSFLVEKENIPTLKKSSNEIEDITAPNSSSEDSIHISTTDSSIEILNDIERNVPVTTNKLVATSIHDVSDSPPHYTSTSEPTQKIPETLSRLELETQLQNLKNLKQSANLSKLPDCGRRLLEKIEMLEEKLINRDAFGRNANVAPNEPIEREEASSVQKKDEPPVISSQIITGGHRLFGGKMTDNRICLANAVTGQVIAQMHSSLANVPENLKTNTPTSLLTELMPHQKEGLTWLLWREKQSLPGGILADDMGLGKTLSMISLIVNVKENRKQNEEVKGSNKQVTKSSCLIPSRTTLIIAPASLIFQWEAEFQKHVKSGFLSRYVFHGPKHKRDISAECLARYDVVVTTYGIVSNELSEKFTAVGVEDERSSSDESASHTENGKGKTKRKISRKPGSVLTKIAWERVILDEAHQIKNRTSLISKACCKIPAVARWCLTGTPIHNNLWDLYSLIRFLRVVPFDEEAVWKEYILSARSSQRLNTLVKGLLLRREKNQLCTETNKPIVDLKSRKYEEIVMKFEGMEKKVYDYMFQVSRQQVKELIKTREEKERDLYGIGCTNASYKPTKNPFSGGPQTTRNNNNFQAMTCVLTLLMRLRQACVHFALINQAVDMEALQMLGVEEDEDAGMLSKCFSNISLLDEKALTEKLLGEDGNKQMEQLFQKTFISTKIKKLFEQVDYALSCGDKCVIVSQWTSLLNILEYHLERKKILYTSINGKVSSSDRQNRANSFNMMDSGPHVMLLSLTAGGVGLNLVGGNHLFLVDLHWNPALEQQACDRIYRIGQTKNVFIHKLVCLETIEERVLALQRIKQTLAKDVLDGVASKKLSKLTIADLKYLFDLGRPRNDLANFADTACSSKFFPATISNTNTGSFDTLATVRKPGSLVQETVLVQPNNQNSHCGSVMY</sequence>
<dbReference type="Pfam" id="PF00176">
    <property type="entry name" value="SNF2-rel_dom"/>
    <property type="match status" value="1"/>
</dbReference>
<dbReference type="SMART" id="SM00487">
    <property type="entry name" value="DEXDc"/>
    <property type="match status" value="1"/>
</dbReference>
<evidence type="ECO:0000256" key="2">
    <source>
        <dbReference type="ARBA" id="ARBA00022801"/>
    </source>
</evidence>
<dbReference type="InterPro" id="IPR049730">
    <property type="entry name" value="SNF2/RAD54-like_C"/>
</dbReference>
<dbReference type="InterPro" id="IPR014001">
    <property type="entry name" value="Helicase_ATP-bd"/>
</dbReference>
<dbReference type="PROSITE" id="PS51194">
    <property type="entry name" value="HELICASE_CTER"/>
    <property type="match status" value="1"/>
</dbReference>
<keyword evidence="8" id="KW-1185">Reference proteome</keyword>